<keyword evidence="6" id="KW-0969">Cilium</keyword>
<reference evidence="14" key="1">
    <citation type="submission" date="2020-11" db="EMBL/GenBank/DDBJ databases">
        <title>Gallus gallus (Chicken) genome, bGalGal1, GRCg7b, maternal haplotype autosomes + Z &amp; W.</title>
        <authorList>
            <person name="Warren W."/>
            <person name="Formenti G."/>
            <person name="Fedrigo O."/>
            <person name="Haase B."/>
            <person name="Mountcastle J."/>
            <person name="Balacco J."/>
            <person name="Tracey A."/>
            <person name="Schneider V."/>
            <person name="Okimoto R."/>
            <person name="Cheng H."/>
            <person name="Hawken R."/>
            <person name="Howe K."/>
            <person name="Jarvis E.D."/>
        </authorList>
    </citation>
    <scope>NUCLEOTIDE SEQUENCE [LARGE SCALE GENOMIC DNA]</scope>
    <source>
        <strain evidence="14">Broiler</strain>
    </source>
</reference>
<dbReference type="GeneTree" id="ENSGT00940000153804"/>
<dbReference type="InterPro" id="IPR039505">
    <property type="entry name" value="DRC1/2_N"/>
</dbReference>
<reference evidence="14" key="3">
    <citation type="submission" date="2025-09" db="UniProtKB">
        <authorList>
            <consortium name="Ensembl"/>
        </authorList>
    </citation>
    <scope>IDENTIFICATION</scope>
    <source>
        <strain evidence="14">broiler</strain>
    </source>
</reference>
<feature type="region of interest" description="Disordered" evidence="11">
    <location>
        <begin position="645"/>
        <end position="681"/>
    </location>
</feature>
<feature type="coiled-coil region" evidence="10">
    <location>
        <begin position="410"/>
        <end position="437"/>
    </location>
</feature>
<evidence type="ECO:0000256" key="10">
    <source>
        <dbReference type="SAM" id="Coils"/>
    </source>
</evidence>
<dbReference type="InterPro" id="IPR039750">
    <property type="entry name" value="DRC1/DRC2"/>
</dbReference>
<dbReference type="PANTHER" id="PTHR21625">
    <property type="entry name" value="NYD-SP28 PROTEIN"/>
    <property type="match status" value="1"/>
</dbReference>
<keyword evidence="5 10" id="KW-0175">Coiled coil</keyword>
<evidence type="ECO:0000256" key="4">
    <source>
        <dbReference type="ARBA" id="ARBA00022846"/>
    </source>
</evidence>
<dbReference type="Pfam" id="PF14775">
    <property type="entry name" value="NYD-SP28_assoc"/>
    <property type="match status" value="1"/>
</dbReference>
<feature type="compositionally biased region" description="Basic and acidic residues" evidence="11">
    <location>
        <begin position="539"/>
        <end position="559"/>
    </location>
</feature>
<dbReference type="GO" id="GO:0070286">
    <property type="term" value="P:axonemal dynein complex assembly"/>
    <property type="evidence" value="ECO:0000318"/>
    <property type="project" value="GO_Central"/>
</dbReference>
<comment type="similarity">
    <text evidence="2">Belongs to the DRC1 family.</text>
</comment>
<feature type="domain" description="Dynein regulatory complex protein 1 C-terminal" evidence="13">
    <location>
        <begin position="731"/>
        <end position="790"/>
    </location>
</feature>
<comment type="subcellular location">
    <subcellularLocation>
        <location evidence="1">Cytoplasm</location>
        <location evidence="1">Cytoskeleton</location>
        <location evidence="1">Flagellum axoneme</location>
    </subcellularLocation>
</comment>
<dbReference type="Proteomes" id="UP000000539">
    <property type="component" value="Chromosome 3"/>
</dbReference>
<dbReference type="GO" id="GO:0060285">
    <property type="term" value="P:cilium-dependent cell motility"/>
    <property type="evidence" value="ECO:0000318"/>
    <property type="project" value="GO_Central"/>
</dbReference>
<proteinExistence type="inferred from homology"/>
<evidence type="ECO:0000256" key="7">
    <source>
        <dbReference type="ARBA" id="ARBA00023273"/>
    </source>
</evidence>
<evidence type="ECO:0000256" key="3">
    <source>
        <dbReference type="ARBA" id="ARBA00013815"/>
    </source>
</evidence>
<dbReference type="PANTHER" id="PTHR21625:SF1">
    <property type="entry name" value="DYNEIN REGULATORY COMPLEX PROTEIN 1"/>
    <property type="match status" value="1"/>
</dbReference>
<accession>A0A8V0Y743</accession>
<feature type="region of interest" description="Disordered" evidence="11">
    <location>
        <begin position="119"/>
        <end position="144"/>
    </location>
</feature>
<evidence type="ECO:0000256" key="6">
    <source>
        <dbReference type="ARBA" id="ARBA00023069"/>
    </source>
</evidence>
<gene>
    <name evidence="14" type="primary">DRC1</name>
</gene>
<feature type="compositionally biased region" description="Polar residues" evidence="11">
    <location>
        <begin position="669"/>
        <end position="681"/>
    </location>
</feature>
<organism evidence="14 15">
    <name type="scientific">Gallus gallus</name>
    <name type="common">Chicken</name>
    <dbReference type="NCBI Taxonomy" id="9031"/>
    <lineage>
        <taxon>Eukaryota</taxon>
        <taxon>Metazoa</taxon>
        <taxon>Chordata</taxon>
        <taxon>Craniata</taxon>
        <taxon>Vertebrata</taxon>
        <taxon>Euteleostomi</taxon>
        <taxon>Archelosauria</taxon>
        <taxon>Archosauria</taxon>
        <taxon>Dinosauria</taxon>
        <taxon>Saurischia</taxon>
        <taxon>Theropoda</taxon>
        <taxon>Coelurosauria</taxon>
        <taxon>Aves</taxon>
        <taxon>Neognathae</taxon>
        <taxon>Galloanserae</taxon>
        <taxon>Galliformes</taxon>
        <taxon>Phasianidae</taxon>
        <taxon>Phasianinae</taxon>
        <taxon>Gallus</taxon>
    </lineage>
</organism>
<dbReference type="OrthoDB" id="10260459at2759"/>
<reference evidence="14" key="2">
    <citation type="submission" date="2025-08" db="UniProtKB">
        <authorList>
            <consortium name="Ensembl"/>
        </authorList>
    </citation>
    <scope>IDENTIFICATION</scope>
    <source>
        <strain evidence="14">broiler</strain>
    </source>
</reference>
<keyword evidence="7" id="KW-0966">Cell projection</keyword>
<feature type="compositionally biased region" description="Low complexity" evidence="11">
    <location>
        <begin position="15"/>
        <end position="42"/>
    </location>
</feature>
<dbReference type="AlphaFoldDB" id="A0A8V0Y743"/>
<dbReference type="GO" id="GO:0003352">
    <property type="term" value="P:regulation of cilium movement"/>
    <property type="evidence" value="ECO:0000318"/>
    <property type="project" value="GO_Central"/>
</dbReference>
<dbReference type="Pfam" id="PF14772">
    <property type="entry name" value="NYD-SP28"/>
    <property type="match status" value="1"/>
</dbReference>
<evidence type="ECO:0000256" key="8">
    <source>
        <dbReference type="ARBA" id="ARBA00031554"/>
    </source>
</evidence>
<evidence type="ECO:0000259" key="13">
    <source>
        <dbReference type="Pfam" id="PF14775"/>
    </source>
</evidence>
<keyword evidence="4" id="KW-0282">Flagellum</keyword>
<evidence type="ECO:0000256" key="5">
    <source>
        <dbReference type="ARBA" id="ARBA00023054"/>
    </source>
</evidence>
<dbReference type="GO" id="GO:0005930">
    <property type="term" value="C:axoneme"/>
    <property type="evidence" value="ECO:0000318"/>
    <property type="project" value="GO_Central"/>
</dbReference>
<feature type="coiled-coil region" evidence="10">
    <location>
        <begin position="172"/>
        <end position="377"/>
    </location>
</feature>
<feature type="domain" description="Dynein regulatory complex protein 1/2 N-terminal" evidence="12">
    <location>
        <begin position="168"/>
        <end position="269"/>
    </location>
</feature>
<evidence type="ECO:0000256" key="2">
    <source>
        <dbReference type="ARBA" id="ARBA00009688"/>
    </source>
</evidence>
<dbReference type="Ensembl" id="ENSGALT00010024992.1">
    <property type="protein sequence ID" value="ENSGALP00010014200.1"/>
    <property type="gene ID" value="ENSGALG00010010453.1"/>
</dbReference>
<feature type="compositionally biased region" description="Acidic residues" evidence="11">
    <location>
        <begin position="124"/>
        <end position="137"/>
    </location>
</feature>
<sequence length="817" mass="93381">MTSSSPNGLKDRCRQPQSSTSSPQTDSPAPDPTTSTSSTSSGTTCLELAAVLGASLAPHEQWAQDHGGWATLSCLFSALVSLLNCAVCAGMESQALQGDLSTLGRQCAKDSVFFPFLPRQALGENEEPKEEAEEVEEERSSHKQVEESRQKLAKLLFEGTRMVTDIQVAVDLRETQRRAEQAELKLQRVEKLENEARSSADKFEEITSKWALAKDMTIPQELWQLLNQQQQLCTQLLEEKNKLIGELQQELKNKDEQYVQTIKKQSDDIHLLLERMEEQIRMMLKTYRRNIHQIEKAFELERRELLDSNRKKWEEAIQALNTKELEYLHARVRKVEEFEKQLNQLRVQDEEEYNSMKIHLESDVQNLERQLQHMKAVYLVNQEKLEYNLQVLKKQDEENTIIRSQQKRKLNRLHSLLSNLRTKLVKQEKQFREENQSLAADCERITGQCKEVQRRMRHFAASDAEKFMKIWLMNEEEAKGLMRKALDADRIIHTQQLGLPWEEPHYWFLNNVGPFRHYKAKRMATKLAAEVLTEGTSGAREKKEEKEEVGSGEGQKENPAKAGDTVTPLQNISKKTAKRILELVSDESGFLIERKLLRPLRALGKHECTLLRLDSIFSALEIDSEDDLYQLMDFFLKYKAKEEALSQSQGSPGGEDITALGEDRADGESNAQSDELKSSQGPLGSLPSVYIHADDVLKILKAFVQDFHKLREEDNSAKEVLQVRDSSKDGEYWEALAHVIPEPTLKLWDALAVALEEYYNILTRRGNLIAESAVLQQQNSELSLMLEQFIASGVNSMLLSPPVQQMDPNLPCPGEPR</sequence>
<name>A0A8V0Y743_CHICK</name>
<dbReference type="GO" id="GO:0005858">
    <property type="term" value="C:axonemal dynein complex"/>
    <property type="evidence" value="ECO:0007669"/>
    <property type="project" value="InterPro"/>
</dbReference>
<feature type="region of interest" description="Disordered" evidence="11">
    <location>
        <begin position="535"/>
        <end position="566"/>
    </location>
</feature>
<protein>
    <recommendedName>
        <fullName evidence="3">Dynein regulatory complex protein 1</fullName>
    </recommendedName>
    <alternativeName>
        <fullName evidence="8">Coiled-coil domain-containing protein 164</fullName>
    </alternativeName>
</protein>
<dbReference type="FunCoup" id="A0A8V0Y743">
    <property type="interactions" value="67"/>
</dbReference>
<feature type="region of interest" description="Disordered" evidence="11">
    <location>
        <begin position="1"/>
        <end position="42"/>
    </location>
</feature>
<evidence type="ECO:0000256" key="11">
    <source>
        <dbReference type="SAM" id="MobiDB-lite"/>
    </source>
</evidence>
<keyword evidence="15" id="KW-1185">Reference proteome</keyword>
<evidence type="ECO:0000313" key="14">
    <source>
        <dbReference type="Ensembl" id="ENSGALP00010014200.1"/>
    </source>
</evidence>
<evidence type="ECO:0000256" key="9">
    <source>
        <dbReference type="ARBA" id="ARBA00046115"/>
    </source>
</evidence>
<evidence type="ECO:0000259" key="12">
    <source>
        <dbReference type="Pfam" id="PF14772"/>
    </source>
</evidence>
<evidence type="ECO:0000313" key="15">
    <source>
        <dbReference type="Proteomes" id="UP000000539"/>
    </source>
</evidence>
<evidence type="ECO:0000256" key="1">
    <source>
        <dbReference type="ARBA" id="ARBA00004611"/>
    </source>
</evidence>
<dbReference type="InterPro" id="IPR029440">
    <property type="entry name" value="DRC1_C"/>
</dbReference>
<comment type="function">
    <text evidence="9">Component of the nexin-dynein regulatory complex (N-DRC) a key regulator of ciliary/flagellar motility which maintains the alignment and integrity of the distal axoneme and regulates microtubule sliding in motile axonemes. Plays a critical role in the assembly of N-DRC and also stabilizes the assembly of multiple inner dynein arms and radial spokes. Coassembles with CCDC65/DRC2 to form a central scaffold needed for assembly of the N-DRC and its attachment to the outer doublet microtubules.</text>
</comment>